<dbReference type="FunFam" id="3.30.420.10:FF:000019">
    <property type="entry name" value="RNA exonuclease NEF-sp"/>
    <property type="match status" value="1"/>
</dbReference>
<feature type="domain" description="Exonuclease" evidence="8">
    <location>
        <begin position="433"/>
        <end position="593"/>
    </location>
</feature>
<feature type="compositionally biased region" description="Low complexity" evidence="7">
    <location>
        <begin position="135"/>
        <end position="154"/>
    </location>
</feature>
<evidence type="ECO:0000256" key="1">
    <source>
        <dbReference type="ARBA" id="ARBA00004123"/>
    </source>
</evidence>
<dbReference type="SUPFAM" id="SSF53098">
    <property type="entry name" value="Ribonuclease H-like"/>
    <property type="match status" value="1"/>
</dbReference>
<dbReference type="GO" id="GO:0005634">
    <property type="term" value="C:nucleus"/>
    <property type="evidence" value="ECO:0007669"/>
    <property type="project" value="UniProtKB-SubCell"/>
</dbReference>
<dbReference type="AlphaFoldDB" id="A0A9C6SUH1"/>
<keyword evidence="5" id="KW-0269">Exonuclease</keyword>
<dbReference type="PANTHER" id="PTHR12801">
    <property type="entry name" value="RNA EXONUCLEASE REXO1 / RECO3 FAMILY MEMBER-RELATED"/>
    <property type="match status" value="1"/>
</dbReference>
<dbReference type="InterPro" id="IPR034922">
    <property type="entry name" value="REX1-like_exo"/>
</dbReference>
<evidence type="ECO:0000256" key="2">
    <source>
        <dbReference type="ARBA" id="ARBA00006357"/>
    </source>
</evidence>
<dbReference type="OrthoDB" id="3996471at2759"/>
<evidence type="ECO:0000256" key="5">
    <source>
        <dbReference type="ARBA" id="ARBA00022839"/>
    </source>
</evidence>
<gene>
    <name evidence="10" type="primary">LOC117566932</name>
</gene>
<evidence type="ECO:0000256" key="3">
    <source>
        <dbReference type="ARBA" id="ARBA00022722"/>
    </source>
</evidence>
<dbReference type="Proteomes" id="UP000515160">
    <property type="component" value="Chromosome 3"/>
</dbReference>
<dbReference type="Gene3D" id="3.30.420.10">
    <property type="entry name" value="Ribonuclease H-like superfamily/Ribonuclease H"/>
    <property type="match status" value="1"/>
</dbReference>
<comment type="subcellular location">
    <subcellularLocation>
        <location evidence="1">Nucleus</location>
    </subcellularLocation>
</comment>
<dbReference type="GeneID" id="117566932"/>
<evidence type="ECO:0000259" key="8">
    <source>
        <dbReference type="SMART" id="SM00479"/>
    </source>
</evidence>
<feature type="compositionally biased region" description="Basic and acidic residues" evidence="7">
    <location>
        <begin position="155"/>
        <end position="167"/>
    </location>
</feature>
<dbReference type="GO" id="GO:0003676">
    <property type="term" value="F:nucleic acid binding"/>
    <property type="evidence" value="ECO:0007669"/>
    <property type="project" value="InterPro"/>
</dbReference>
<name>A0A9C6SUH1_DROAB</name>
<evidence type="ECO:0000256" key="6">
    <source>
        <dbReference type="ARBA" id="ARBA00023242"/>
    </source>
</evidence>
<dbReference type="CDD" id="cd06145">
    <property type="entry name" value="REX1_like"/>
    <property type="match status" value="1"/>
</dbReference>
<evidence type="ECO:0000256" key="7">
    <source>
        <dbReference type="SAM" id="MobiDB-lite"/>
    </source>
</evidence>
<dbReference type="Pfam" id="PF00929">
    <property type="entry name" value="RNase_T"/>
    <property type="match status" value="1"/>
</dbReference>
<dbReference type="InterPro" id="IPR012337">
    <property type="entry name" value="RNaseH-like_sf"/>
</dbReference>
<dbReference type="InterPro" id="IPR047021">
    <property type="entry name" value="REXO1/3/4-like"/>
</dbReference>
<dbReference type="RefSeq" id="XP_051862119.1">
    <property type="nucleotide sequence ID" value="XM_052006159.1"/>
</dbReference>
<evidence type="ECO:0000313" key="9">
    <source>
        <dbReference type="Proteomes" id="UP000515160"/>
    </source>
</evidence>
<dbReference type="PANTHER" id="PTHR12801:SF82">
    <property type="entry name" value="RNA EXONUCLEASE 5"/>
    <property type="match status" value="1"/>
</dbReference>
<keyword evidence="9" id="KW-1185">Reference proteome</keyword>
<dbReference type="InterPro" id="IPR036397">
    <property type="entry name" value="RNaseH_sf"/>
</dbReference>
<comment type="similarity">
    <text evidence="2">Belongs to the REXO1/REXO3 family.</text>
</comment>
<dbReference type="GO" id="GO:0004527">
    <property type="term" value="F:exonuclease activity"/>
    <property type="evidence" value="ECO:0007669"/>
    <property type="project" value="UniProtKB-KW"/>
</dbReference>
<evidence type="ECO:0000256" key="4">
    <source>
        <dbReference type="ARBA" id="ARBA00022801"/>
    </source>
</evidence>
<dbReference type="SMART" id="SM00479">
    <property type="entry name" value="EXOIII"/>
    <property type="match status" value="1"/>
</dbReference>
<keyword evidence="6" id="KW-0539">Nucleus</keyword>
<keyword evidence="4" id="KW-0378">Hydrolase</keyword>
<organism evidence="9 10">
    <name type="scientific">Drosophila albomicans</name>
    <name type="common">Fruit fly</name>
    <dbReference type="NCBI Taxonomy" id="7291"/>
    <lineage>
        <taxon>Eukaryota</taxon>
        <taxon>Metazoa</taxon>
        <taxon>Ecdysozoa</taxon>
        <taxon>Arthropoda</taxon>
        <taxon>Hexapoda</taxon>
        <taxon>Insecta</taxon>
        <taxon>Pterygota</taxon>
        <taxon>Neoptera</taxon>
        <taxon>Endopterygota</taxon>
        <taxon>Diptera</taxon>
        <taxon>Brachycera</taxon>
        <taxon>Muscomorpha</taxon>
        <taxon>Ephydroidea</taxon>
        <taxon>Drosophilidae</taxon>
        <taxon>Drosophila</taxon>
    </lineage>
</organism>
<accession>A0A9C6SUH1</accession>
<keyword evidence="3" id="KW-0540">Nuclease</keyword>
<protein>
    <submittedName>
        <fullName evidence="10">Uncharacterized protein LOC117566932 isoform X1</fullName>
    </submittedName>
</protein>
<evidence type="ECO:0000313" key="10">
    <source>
        <dbReference type="RefSeq" id="XP_051862119.1"/>
    </source>
</evidence>
<feature type="region of interest" description="Disordered" evidence="7">
    <location>
        <begin position="92"/>
        <end position="181"/>
    </location>
</feature>
<proteinExistence type="inferred from homology"/>
<sequence length="769" mass="86002">MQNSVKCLLYQLQRLVHLTQRVSKMCGTILYPQQSQNECLNSKRMKMKEQLSSKQQERTEKKKKKLAALANLIQMNDRERIQEAVDEVQQKRREIDNDDDDNNKDNGKRDQPEDDDGFITVCSKRKPRNRLTIMADSSSETTEAAAAAAAAADAGEARFSDEPELKRSRNSAGGDGNNTTLDTVDATLITQEQYKSLSTELRRRKRELESVPALTLRDTGRRAHLEIPQDERTPIFLADIQHLLMTALTGKKSPCAPDRWCSADKFNSLSHSVVLILEGLSLFHYLSNESLFAATNRIFETKLEMVMPPQEEGPIIDTIAQLALLQIPLTTVQAQKLINEHGSLETAVELNKDPTLFVKAIFPMEKTPPSPEKPTDAPQLHPDDKFPRTKLLLSALQMVDEGYPIPLQGELQARFKSYVFTKKSYAPVTDRSPMFGVDCEMCRTVTGANELTRISIVDEKYETVYETLVRPVNRITDYLTQYSGITAEIMQSVTKKLTEVQREVSALLPPDAILVGQSLNSDLNAMRMMHPYVIDTSVCFNISGVRKRKSKLKHLAKTFLHESIQENEDGHDSIEDSRATLKLVKMKLANSIEFGDEILIQRKRITDILRATCGDGLNNNLYAHAAKRDKRTAIVTVGDLQPRLKQVIQLAEEAVPKDANNAVHVHEVSSPKEAVRKVNEIALENALTIANLLVPEKDFMLESAERTAAKLDGFIERVWNTVAHNGLFMVLMGGSAECQKGVAKIAIKRLGKGNVPPSALLSAVKSTHT</sequence>
<dbReference type="InterPro" id="IPR013520">
    <property type="entry name" value="Ribonucl_H"/>
</dbReference>
<dbReference type="CTD" id="81691"/>
<reference evidence="10" key="1">
    <citation type="submission" date="2025-08" db="UniProtKB">
        <authorList>
            <consortium name="RefSeq"/>
        </authorList>
    </citation>
    <scope>IDENTIFICATION</scope>
    <source>
        <strain evidence="10">15112-1751.03</strain>
        <tissue evidence="10">Whole Adult</tissue>
    </source>
</reference>